<dbReference type="AlphaFoldDB" id="A0A3G1KUH4"/>
<proteinExistence type="predicted"/>
<dbReference type="PANTHER" id="PTHR42685">
    <property type="entry name" value="GERANYLGERANYL DIPHOSPHATE REDUCTASE"/>
    <property type="match status" value="1"/>
</dbReference>
<sequence>MNGPRGKFDFDVAIVGAGPAGATAAKILADRGIRVVMIEKRTCVGIPVQCAEFVPALLTNFCAIPPETIAQKISHLETVLPDGSKTRTAAPGFVLHRALFDKYLVTEAVGAGAALLMQTRVTDVTGQEIRVRGPEGLSALKAKIIIGADGPKSLVREKMGIAAPKTARAWQGEIVLSQPQPDTKVFFHPDFYGGYGWLFPKGKTANVGFGMVIEEENSAFKQAKERIFPLLGIEKPVVLGSTAGTIPIGGFCPRLVQDHLLLIGDAAGATHPMTGAGIAHAVISGTIAARITPEVLDRGDLSGLRKYEEEVRAYLGNSLDLALMNRQFQEKNWHPDPERLAQVIRRTWIAFKEYGNRAKGEGSNV</sequence>
<evidence type="ECO:0000259" key="1">
    <source>
        <dbReference type="Pfam" id="PF01494"/>
    </source>
</evidence>
<feature type="domain" description="FAD-binding" evidence="1">
    <location>
        <begin position="99"/>
        <end position="313"/>
    </location>
</feature>
<dbReference type="InterPro" id="IPR011777">
    <property type="entry name" value="Geranylgeranyl_Rdtase_fam"/>
</dbReference>
<name>A0A3G1KUH4_FORW1</name>
<evidence type="ECO:0000313" key="2">
    <source>
        <dbReference type="EMBL" id="ATW25835.1"/>
    </source>
</evidence>
<dbReference type="NCBIfam" id="TIGR02032">
    <property type="entry name" value="GG-red-SF"/>
    <property type="match status" value="1"/>
</dbReference>
<dbReference type="PRINTS" id="PR00420">
    <property type="entry name" value="RNGMNOXGNASE"/>
</dbReference>
<dbReference type="InterPro" id="IPR002938">
    <property type="entry name" value="FAD-bd"/>
</dbReference>
<dbReference type="PANTHER" id="PTHR42685:SF18">
    <property type="entry name" value="DIGERANYLGERANYLGLYCEROPHOSPHOLIPID REDUCTASE"/>
    <property type="match status" value="1"/>
</dbReference>
<dbReference type="RefSeq" id="WP_148135100.1">
    <property type="nucleotide sequence ID" value="NZ_CP017634.1"/>
</dbReference>
<dbReference type="Proteomes" id="UP000323521">
    <property type="component" value="Chromosome"/>
</dbReference>
<dbReference type="InterPro" id="IPR050407">
    <property type="entry name" value="Geranylgeranyl_reductase"/>
</dbReference>
<dbReference type="KEGG" id="fwa:DCMF_14630"/>
<dbReference type="EMBL" id="CP017634">
    <property type="protein sequence ID" value="ATW25835.1"/>
    <property type="molecule type" value="Genomic_DNA"/>
</dbReference>
<dbReference type="SUPFAM" id="SSF51905">
    <property type="entry name" value="FAD/NAD(P)-binding domain"/>
    <property type="match status" value="1"/>
</dbReference>
<evidence type="ECO:0000313" key="3">
    <source>
        <dbReference type="Proteomes" id="UP000323521"/>
    </source>
</evidence>
<accession>A0A3G1KUH4</accession>
<dbReference type="OrthoDB" id="9806565at2"/>
<feature type="domain" description="FAD-binding" evidence="1">
    <location>
        <begin position="10"/>
        <end position="41"/>
    </location>
</feature>
<dbReference type="Gene3D" id="3.50.50.60">
    <property type="entry name" value="FAD/NAD(P)-binding domain"/>
    <property type="match status" value="1"/>
</dbReference>
<keyword evidence="3" id="KW-1185">Reference proteome</keyword>
<gene>
    <name evidence="2" type="ORF">DCMF_14630</name>
</gene>
<dbReference type="GO" id="GO:0016628">
    <property type="term" value="F:oxidoreductase activity, acting on the CH-CH group of donors, NAD or NADP as acceptor"/>
    <property type="evidence" value="ECO:0007669"/>
    <property type="project" value="InterPro"/>
</dbReference>
<dbReference type="InterPro" id="IPR036188">
    <property type="entry name" value="FAD/NAD-bd_sf"/>
</dbReference>
<organism evidence="2 3">
    <name type="scientific">Formimonas warabiya</name>
    <dbReference type="NCBI Taxonomy" id="1761012"/>
    <lineage>
        <taxon>Bacteria</taxon>
        <taxon>Bacillati</taxon>
        <taxon>Bacillota</taxon>
        <taxon>Clostridia</taxon>
        <taxon>Eubacteriales</taxon>
        <taxon>Peptococcaceae</taxon>
        <taxon>Candidatus Formimonas</taxon>
    </lineage>
</organism>
<dbReference type="GO" id="GO:0071949">
    <property type="term" value="F:FAD binding"/>
    <property type="evidence" value="ECO:0007669"/>
    <property type="project" value="InterPro"/>
</dbReference>
<protein>
    <recommendedName>
        <fullName evidence="1">FAD-binding domain-containing protein</fullName>
    </recommendedName>
</protein>
<reference evidence="2 3" key="1">
    <citation type="submission" date="2016-10" db="EMBL/GenBank/DDBJ databases">
        <title>Complete Genome Sequence of Peptococcaceae strain DCMF.</title>
        <authorList>
            <person name="Edwards R.J."/>
            <person name="Holland S.I."/>
            <person name="Deshpande N.P."/>
            <person name="Wong Y.K."/>
            <person name="Ertan H."/>
            <person name="Manefield M."/>
            <person name="Russell T.L."/>
            <person name="Lee M.J."/>
        </authorList>
    </citation>
    <scope>NUCLEOTIDE SEQUENCE [LARGE SCALE GENOMIC DNA]</scope>
    <source>
        <strain evidence="2 3">DCMF</strain>
    </source>
</reference>
<dbReference type="Pfam" id="PF01494">
    <property type="entry name" value="FAD_binding_3"/>
    <property type="match status" value="2"/>
</dbReference>